<evidence type="ECO:0000256" key="3">
    <source>
        <dbReference type="ARBA" id="ARBA00012438"/>
    </source>
</evidence>
<accession>A0ABN1KMB0</accession>
<keyword evidence="14 16" id="KW-0472">Membrane</keyword>
<evidence type="ECO:0000256" key="14">
    <source>
        <dbReference type="ARBA" id="ARBA00023136"/>
    </source>
</evidence>
<dbReference type="PROSITE" id="PS50109">
    <property type="entry name" value="HIS_KIN"/>
    <property type="match status" value="1"/>
</dbReference>
<comment type="subcellular location">
    <subcellularLocation>
        <location evidence="2">Cell inner membrane</location>
        <topology evidence="2">Multi-pass membrane protein</topology>
    </subcellularLocation>
</comment>
<evidence type="ECO:0000256" key="11">
    <source>
        <dbReference type="ARBA" id="ARBA00022840"/>
    </source>
</evidence>
<comment type="caution">
    <text evidence="19">The sequence shown here is derived from an EMBL/GenBank/DDBJ whole genome shotgun (WGS) entry which is preliminary data.</text>
</comment>
<dbReference type="SMART" id="SM00387">
    <property type="entry name" value="HATPase_c"/>
    <property type="match status" value="1"/>
</dbReference>
<dbReference type="InterPro" id="IPR050980">
    <property type="entry name" value="2C_sensor_his_kinase"/>
</dbReference>
<evidence type="ECO:0000256" key="5">
    <source>
        <dbReference type="ARBA" id="ARBA00022519"/>
    </source>
</evidence>
<keyword evidence="13" id="KW-0902">Two-component regulatory system</keyword>
<evidence type="ECO:0000256" key="6">
    <source>
        <dbReference type="ARBA" id="ARBA00022553"/>
    </source>
</evidence>
<evidence type="ECO:0000256" key="7">
    <source>
        <dbReference type="ARBA" id="ARBA00022679"/>
    </source>
</evidence>
<keyword evidence="20" id="KW-1185">Reference proteome</keyword>
<evidence type="ECO:0000256" key="1">
    <source>
        <dbReference type="ARBA" id="ARBA00000085"/>
    </source>
</evidence>
<organism evidence="19 20">
    <name type="scientific">Ideonella azotifigens</name>
    <dbReference type="NCBI Taxonomy" id="513160"/>
    <lineage>
        <taxon>Bacteria</taxon>
        <taxon>Pseudomonadati</taxon>
        <taxon>Pseudomonadota</taxon>
        <taxon>Betaproteobacteria</taxon>
        <taxon>Burkholderiales</taxon>
        <taxon>Sphaerotilaceae</taxon>
        <taxon>Ideonella</taxon>
    </lineage>
</organism>
<dbReference type="SUPFAM" id="SSF47384">
    <property type="entry name" value="Homodimeric domain of signal transducing histidine kinase"/>
    <property type="match status" value="1"/>
</dbReference>
<feature type="transmembrane region" description="Helical" evidence="16">
    <location>
        <begin position="173"/>
        <end position="195"/>
    </location>
</feature>
<keyword evidence="4" id="KW-1003">Cell membrane</keyword>
<keyword evidence="8 16" id="KW-0812">Transmembrane</keyword>
<dbReference type="InterPro" id="IPR036097">
    <property type="entry name" value="HisK_dim/P_sf"/>
</dbReference>
<reference evidence="19 20" key="1">
    <citation type="journal article" date="2019" name="Int. J. Syst. Evol. Microbiol.">
        <title>The Global Catalogue of Microorganisms (GCM) 10K type strain sequencing project: providing services to taxonomists for standard genome sequencing and annotation.</title>
        <authorList>
            <consortium name="The Broad Institute Genomics Platform"/>
            <consortium name="The Broad Institute Genome Sequencing Center for Infectious Disease"/>
            <person name="Wu L."/>
            <person name="Ma J."/>
        </authorList>
    </citation>
    <scope>NUCLEOTIDE SEQUENCE [LARGE SCALE GENOMIC DNA]</scope>
    <source>
        <strain evidence="19 20">JCM 15503</strain>
    </source>
</reference>
<dbReference type="PROSITE" id="PS50885">
    <property type="entry name" value="HAMP"/>
    <property type="match status" value="1"/>
</dbReference>
<dbReference type="InterPro" id="IPR003594">
    <property type="entry name" value="HATPase_dom"/>
</dbReference>
<dbReference type="PANTHER" id="PTHR44936">
    <property type="entry name" value="SENSOR PROTEIN CREC"/>
    <property type="match status" value="1"/>
</dbReference>
<keyword evidence="6" id="KW-0597">Phosphoprotein</keyword>
<evidence type="ECO:0000256" key="16">
    <source>
        <dbReference type="SAM" id="Phobius"/>
    </source>
</evidence>
<dbReference type="PRINTS" id="PR00344">
    <property type="entry name" value="BCTRLSENSOR"/>
</dbReference>
<dbReference type="InterPro" id="IPR003660">
    <property type="entry name" value="HAMP_dom"/>
</dbReference>
<evidence type="ECO:0000256" key="2">
    <source>
        <dbReference type="ARBA" id="ARBA00004429"/>
    </source>
</evidence>
<dbReference type="SMART" id="SM00388">
    <property type="entry name" value="HisKA"/>
    <property type="match status" value="1"/>
</dbReference>
<feature type="domain" description="Histidine kinase" evidence="17">
    <location>
        <begin position="256"/>
        <end position="456"/>
    </location>
</feature>
<evidence type="ECO:0000313" key="19">
    <source>
        <dbReference type="EMBL" id="GAA0770971.1"/>
    </source>
</evidence>
<dbReference type="Gene3D" id="1.10.287.130">
    <property type="match status" value="1"/>
</dbReference>
<dbReference type="RefSeq" id="WP_231012626.1">
    <property type="nucleotide sequence ID" value="NZ_BAAAEW010000052.1"/>
</dbReference>
<dbReference type="EC" id="2.7.13.3" evidence="3"/>
<feature type="domain" description="HAMP" evidence="18">
    <location>
        <begin position="196"/>
        <end position="248"/>
    </location>
</feature>
<dbReference type="InterPro" id="IPR036890">
    <property type="entry name" value="HATPase_C_sf"/>
</dbReference>
<keyword evidence="12 16" id="KW-1133">Transmembrane helix</keyword>
<feature type="region of interest" description="Disordered" evidence="15">
    <location>
        <begin position="1"/>
        <end position="20"/>
    </location>
</feature>
<dbReference type="PANTHER" id="PTHR44936:SF5">
    <property type="entry name" value="SENSOR HISTIDINE KINASE ENVZ"/>
    <property type="match status" value="1"/>
</dbReference>
<evidence type="ECO:0000256" key="13">
    <source>
        <dbReference type="ARBA" id="ARBA00023012"/>
    </source>
</evidence>
<proteinExistence type="predicted"/>
<keyword evidence="5" id="KW-0997">Cell inner membrane</keyword>
<evidence type="ECO:0000256" key="9">
    <source>
        <dbReference type="ARBA" id="ARBA00022741"/>
    </source>
</evidence>
<evidence type="ECO:0000256" key="4">
    <source>
        <dbReference type="ARBA" id="ARBA00022475"/>
    </source>
</evidence>
<protein>
    <recommendedName>
        <fullName evidence="3">histidine kinase</fullName>
        <ecNumber evidence="3">2.7.13.3</ecNumber>
    </recommendedName>
</protein>
<dbReference type="Proteomes" id="UP001500279">
    <property type="component" value="Unassembled WGS sequence"/>
</dbReference>
<evidence type="ECO:0000259" key="18">
    <source>
        <dbReference type="PROSITE" id="PS50885"/>
    </source>
</evidence>
<evidence type="ECO:0000256" key="12">
    <source>
        <dbReference type="ARBA" id="ARBA00022989"/>
    </source>
</evidence>
<dbReference type="CDD" id="cd00082">
    <property type="entry name" value="HisKA"/>
    <property type="match status" value="1"/>
</dbReference>
<keyword evidence="11" id="KW-0067">ATP-binding</keyword>
<comment type="catalytic activity">
    <reaction evidence="1">
        <text>ATP + protein L-histidine = ADP + protein N-phospho-L-histidine.</text>
        <dbReference type="EC" id="2.7.13.3"/>
    </reaction>
</comment>
<gene>
    <name evidence="19" type="ORF">GCM10009107_63150</name>
</gene>
<evidence type="ECO:0000313" key="20">
    <source>
        <dbReference type="Proteomes" id="UP001500279"/>
    </source>
</evidence>
<dbReference type="SUPFAM" id="SSF55874">
    <property type="entry name" value="ATPase domain of HSP90 chaperone/DNA topoisomerase II/histidine kinase"/>
    <property type="match status" value="1"/>
</dbReference>
<evidence type="ECO:0000256" key="8">
    <source>
        <dbReference type="ARBA" id="ARBA00022692"/>
    </source>
</evidence>
<feature type="compositionally biased region" description="Pro residues" evidence="15">
    <location>
        <begin position="1"/>
        <end position="12"/>
    </location>
</feature>
<evidence type="ECO:0000259" key="17">
    <source>
        <dbReference type="PROSITE" id="PS50109"/>
    </source>
</evidence>
<dbReference type="Gene3D" id="3.30.565.10">
    <property type="entry name" value="Histidine kinase-like ATPase, C-terminal domain"/>
    <property type="match status" value="1"/>
</dbReference>
<keyword evidence="9" id="KW-0547">Nucleotide-binding</keyword>
<evidence type="ECO:0000256" key="10">
    <source>
        <dbReference type="ARBA" id="ARBA00022777"/>
    </source>
</evidence>
<dbReference type="EMBL" id="BAAAEW010000052">
    <property type="protein sequence ID" value="GAA0770971.1"/>
    <property type="molecule type" value="Genomic_DNA"/>
</dbReference>
<keyword evidence="7" id="KW-0808">Transferase</keyword>
<dbReference type="Pfam" id="PF02518">
    <property type="entry name" value="HATPase_c"/>
    <property type="match status" value="1"/>
</dbReference>
<sequence>MSATPAAPPSPRAGPASGPAGARSLGASFSIVHRLIGLAVAVGLLSLALNGALIFRAIDPLGEDLTEALHRQIATARLTLQRAPADQRQALAEELQALGLHLRRAPPPVPQSPGEPLMARLQALLGPEVRLTRQAAPDASADATTHLQASFQVNGEDWQLLLPTHTPPPGGPLLPLLAALAAVGLAAALTLVLGIRLITRPIARIADAMAERAGALRPLEAPPAAGRELQPLISGFNRLVAALMQAQASRRQLLAGLSHDLRTPLARLRLRVDVECPAAVAERMAPDFDAVERFVGQFLGFARGGAEISLGQPRPLAAQLHALATQYAAQGVQLQIEDSAAAERTGYPDLAIQRLLGNLVDNALAHGRPPVRIVAEGDADECRLWVRDAGPGLPPAGLSEALQPFVRLGPGNGLGGHAGLGLAIVAQLSAQLGGRVTQQPFDGQGHALGVALPRQRS</sequence>
<keyword evidence="10" id="KW-0418">Kinase</keyword>
<name>A0ABN1KMB0_9BURK</name>
<evidence type="ECO:0000256" key="15">
    <source>
        <dbReference type="SAM" id="MobiDB-lite"/>
    </source>
</evidence>
<dbReference type="InterPro" id="IPR004358">
    <property type="entry name" value="Sig_transdc_His_kin-like_C"/>
</dbReference>
<dbReference type="InterPro" id="IPR003661">
    <property type="entry name" value="HisK_dim/P_dom"/>
</dbReference>
<dbReference type="InterPro" id="IPR005467">
    <property type="entry name" value="His_kinase_dom"/>
</dbReference>
<feature type="transmembrane region" description="Helical" evidence="16">
    <location>
        <begin position="35"/>
        <end position="58"/>
    </location>
</feature>